<dbReference type="RefSeq" id="WP_205106792.1">
    <property type="nucleotide sequence ID" value="NZ_BAAAHT010000017.1"/>
</dbReference>
<dbReference type="Proteomes" id="UP000776164">
    <property type="component" value="Unassembled WGS sequence"/>
</dbReference>
<feature type="transmembrane region" description="Helical" evidence="1">
    <location>
        <begin position="65"/>
        <end position="84"/>
    </location>
</feature>
<feature type="transmembrane region" description="Helical" evidence="1">
    <location>
        <begin position="114"/>
        <end position="135"/>
    </location>
</feature>
<gene>
    <name evidence="2" type="ORF">JOE66_000700</name>
</gene>
<keyword evidence="1" id="KW-0472">Membrane</keyword>
<accession>A0ABS2L2D2</accession>
<reference evidence="2 3" key="1">
    <citation type="submission" date="2021-01" db="EMBL/GenBank/DDBJ databases">
        <title>Sequencing the genomes of 1000 actinobacteria strains.</title>
        <authorList>
            <person name="Klenk H.-P."/>
        </authorList>
    </citation>
    <scope>NUCLEOTIDE SEQUENCE [LARGE SCALE GENOMIC DNA]</scope>
    <source>
        <strain evidence="2 3">DSM 13057</strain>
    </source>
</reference>
<dbReference type="EMBL" id="JAFBBU010000001">
    <property type="protein sequence ID" value="MBM7471066.1"/>
    <property type="molecule type" value="Genomic_DNA"/>
</dbReference>
<feature type="transmembrane region" description="Helical" evidence="1">
    <location>
        <begin position="91"/>
        <end position="108"/>
    </location>
</feature>
<organism evidence="2 3">
    <name type="scientific">Subtercola frigoramans</name>
    <dbReference type="NCBI Taxonomy" id="120298"/>
    <lineage>
        <taxon>Bacteria</taxon>
        <taxon>Bacillati</taxon>
        <taxon>Actinomycetota</taxon>
        <taxon>Actinomycetes</taxon>
        <taxon>Micrococcales</taxon>
        <taxon>Microbacteriaceae</taxon>
        <taxon>Subtercola</taxon>
    </lineage>
</organism>
<name>A0ABS2L2D2_9MICO</name>
<evidence type="ECO:0000313" key="3">
    <source>
        <dbReference type="Proteomes" id="UP000776164"/>
    </source>
</evidence>
<evidence type="ECO:0000256" key="1">
    <source>
        <dbReference type="SAM" id="Phobius"/>
    </source>
</evidence>
<evidence type="ECO:0000313" key="2">
    <source>
        <dbReference type="EMBL" id="MBM7471066.1"/>
    </source>
</evidence>
<protein>
    <submittedName>
        <fullName evidence="2">Uncharacterized protein</fullName>
    </submittedName>
</protein>
<proteinExistence type="predicted"/>
<keyword evidence="1" id="KW-0812">Transmembrane</keyword>
<keyword evidence="1" id="KW-1133">Transmembrane helix</keyword>
<comment type="caution">
    <text evidence="2">The sequence shown here is derived from an EMBL/GenBank/DDBJ whole genome shotgun (WGS) entry which is preliminary data.</text>
</comment>
<sequence>MSSSTRQDTVRQSVVVFSAVVAVVGAFVGSGAAGGTPIAEAAGGALGADSTLVAPAGGGLPAEVWGVAVVVVAGLVGVLLAVYGRGRLAPMFSLSWGIAWVAVSRLTGTLPSTPVATTAIAVAAVVIIATVVARLRSGELPRR</sequence>
<keyword evidence="3" id="KW-1185">Reference proteome</keyword>